<gene>
    <name evidence="3" type="ORF">D3272_25935</name>
</gene>
<dbReference type="Proteomes" id="UP000289411">
    <property type="component" value="Unassembled WGS sequence"/>
</dbReference>
<sequence>EDGVTFRYKDYRRDGDARHRTMTLSTDEFIRRFLVMSCPGASTASATTACSPRLGARRTSPAPANCLPSPHRPRRPSRPLRPSAVSLAPAAAGACW</sequence>
<feature type="region of interest" description="Disordered" evidence="1">
    <location>
        <begin position="42"/>
        <end position="96"/>
    </location>
</feature>
<dbReference type="AlphaFoldDB" id="A0A4V1RHW4"/>
<dbReference type="Pfam" id="PF04986">
    <property type="entry name" value="Y2_Tnp"/>
    <property type="match status" value="1"/>
</dbReference>
<feature type="compositionally biased region" description="Low complexity" evidence="1">
    <location>
        <begin position="42"/>
        <end position="51"/>
    </location>
</feature>
<dbReference type="EMBL" id="QYBC01000039">
    <property type="protein sequence ID" value="RYB01457.1"/>
    <property type="molecule type" value="Genomic_DNA"/>
</dbReference>
<evidence type="ECO:0000313" key="4">
    <source>
        <dbReference type="Proteomes" id="UP000289411"/>
    </source>
</evidence>
<evidence type="ECO:0000313" key="3">
    <source>
        <dbReference type="EMBL" id="RYB01457.1"/>
    </source>
</evidence>
<proteinExistence type="predicted"/>
<dbReference type="GO" id="GO:0004803">
    <property type="term" value="F:transposase activity"/>
    <property type="evidence" value="ECO:0007669"/>
    <property type="project" value="InterPro"/>
</dbReference>
<keyword evidence="4" id="KW-1185">Reference proteome</keyword>
<feature type="domain" description="Transposase IS801/IS1294" evidence="2">
    <location>
        <begin position="2"/>
        <end position="35"/>
    </location>
</feature>
<feature type="non-terminal residue" evidence="3">
    <location>
        <position position="1"/>
    </location>
</feature>
<accession>A0A4V1RHW4</accession>
<dbReference type="GO" id="GO:0006313">
    <property type="term" value="P:DNA transposition"/>
    <property type="evidence" value="ECO:0007669"/>
    <property type="project" value="InterPro"/>
</dbReference>
<evidence type="ECO:0000259" key="2">
    <source>
        <dbReference type="Pfam" id="PF04986"/>
    </source>
</evidence>
<dbReference type="GO" id="GO:0003677">
    <property type="term" value="F:DNA binding"/>
    <property type="evidence" value="ECO:0007669"/>
    <property type="project" value="InterPro"/>
</dbReference>
<reference evidence="3 4" key="1">
    <citation type="submission" date="2018-09" db="EMBL/GenBank/DDBJ databases">
        <authorList>
            <person name="Grouzdev D.S."/>
            <person name="Krutkina M.S."/>
        </authorList>
    </citation>
    <scope>NUCLEOTIDE SEQUENCE [LARGE SCALE GENOMIC DNA]</scope>
    <source>
        <strain evidence="3 4">RmlP001</strain>
    </source>
</reference>
<evidence type="ECO:0000256" key="1">
    <source>
        <dbReference type="SAM" id="MobiDB-lite"/>
    </source>
</evidence>
<feature type="compositionally biased region" description="Low complexity" evidence="1">
    <location>
        <begin position="80"/>
        <end position="96"/>
    </location>
</feature>
<reference evidence="3 4" key="2">
    <citation type="submission" date="2019-02" db="EMBL/GenBank/DDBJ databases">
        <title>'Lichenibacterium ramalinii' gen. nov. sp. nov., 'Lichenibacterium minor' gen. nov. sp. nov.</title>
        <authorList>
            <person name="Pankratov T."/>
        </authorList>
    </citation>
    <scope>NUCLEOTIDE SEQUENCE [LARGE SCALE GENOMIC DNA]</scope>
    <source>
        <strain evidence="3 4">RmlP001</strain>
    </source>
</reference>
<comment type="caution">
    <text evidence="3">The sequence shown here is derived from an EMBL/GenBank/DDBJ whole genome shotgun (WGS) entry which is preliminary data.</text>
</comment>
<protein>
    <recommendedName>
        <fullName evidence="2">Transposase IS801/IS1294 domain-containing protein</fullName>
    </recommendedName>
</protein>
<organism evidence="3 4">
    <name type="scientific">Lichenibacterium ramalinae</name>
    <dbReference type="NCBI Taxonomy" id="2316527"/>
    <lineage>
        <taxon>Bacteria</taxon>
        <taxon>Pseudomonadati</taxon>
        <taxon>Pseudomonadota</taxon>
        <taxon>Alphaproteobacteria</taxon>
        <taxon>Hyphomicrobiales</taxon>
        <taxon>Lichenihabitantaceae</taxon>
        <taxon>Lichenibacterium</taxon>
    </lineage>
</organism>
<dbReference type="InterPro" id="IPR007069">
    <property type="entry name" value="Transposase_32"/>
</dbReference>
<name>A0A4V1RHW4_9HYPH</name>